<evidence type="ECO:0000259" key="2">
    <source>
        <dbReference type="SMART" id="SM00278"/>
    </source>
</evidence>
<sequence>MLSRLRSPDETDQVRQRLAELAGVQLPPPPSGGLVERWLPGGARAGRRTHALIAIAVLAALLTAAVLWWPRPAPERPPAPAVPAAAAPSASMVVSVVGKVGRPGLVTLPEGARVADALRAAGGPLPDADLGTLNLARKLGDGEQLPVGLPAADPAAQAPTKIDINTATEAQLVQLPGVGPATAQRIVQWRSKHGRFQRIEQLREISGIGDAKFAGLKDLVHA</sequence>
<dbReference type="Gene3D" id="3.10.560.10">
    <property type="entry name" value="Outer membrane lipoprotein wza domain like"/>
    <property type="match status" value="1"/>
</dbReference>
<evidence type="ECO:0000313" key="3">
    <source>
        <dbReference type="EMBL" id="MBA8927642.1"/>
    </source>
</evidence>
<dbReference type="InterPro" id="IPR051675">
    <property type="entry name" value="Endo/Exo/Phosphatase_dom_1"/>
</dbReference>
<comment type="caution">
    <text evidence="3">The sequence shown here is derived from an EMBL/GenBank/DDBJ whole genome shotgun (WGS) entry which is preliminary data.</text>
</comment>
<dbReference type="EMBL" id="JACJID010000003">
    <property type="protein sequence ID" value="MBA8927642.1"/>
    <property type="molecule type" value="Genomic_DNA"/>
</dbReference>
<organism evidence="3 4">
    <name type="scientific">Kutzneria viridogrisea</name>
    <dbReference type="NCBI Taxonomy" id="47990"/>
    <lineage>
        <taxon>Bacteria</taxon>
        <taxon>Bacillati</taxon>
        <taxon>Actinomycetota</taxon>
        <taxon>Actinomycetes</taxon>
        <taxon>Pseudonocardiales</taxon>
        <taxon>Pseudonocardiaceae</taxon>
        <taxon>Kutzneria</taxon>
    </lineage>
</organism>
<name>A0ABR6BL54_9PSEU</name>
<dbReference type="InterPro" id="IPR004509">
    <property type="entry name" value="Competence_ComEA_HhH"/>
</dbReference>
<feature type="domain" description="Helix-hairpin-helix DNA-binding motif class 1" evidence="2">
    <location>
        <begin position="170"/>
        <end position="189"/>
    </location>
</feature>
<dbReference type="PANTHER" id="PTHR21180:SF32">
    <property type="entry name" value="ENDONUCLEASE_EXONUCLEASE_PHOSPHATASE FAMILY DOMAIN-CONTAINING PROTEIN 1"/>
    <property type="match status" value="1"/>
</dbReference>
<dbReference type="PANTHER" id="PTHR21180">
    <property type="entry name" value="ENDONUCLEASE/EXONUCLEASE/PHOSPHATASE FAMILY DOMAIN-CONTAINING PROTEIN 1"/>
    <property type="match status" value="1"/>
</dbReference>
<dbReference type="InterPro" id="IPR003583">
    <property type="entry name" value="Hlx-hairpin-Hlx_DNA-bd_motif"/>
</dbReference>
<dbReference type="InterPro" id="IPR019554">
    <property type="entry name" value="Soluble_ligand-bd"/>
</dbReference>
<evidence type="ECO:0000256" key="1">
    <source>
        <dbReference type="SAM" id="Phobius"/>
    </source>
</evidence>
<keyword evidence="1" id="KW-0472">Membrane</keyword>
<protein>
    <submittedName>
        <fullName evidence="3">Competence protein ComEA</fullName>
    </submittedName>
</protein>
<gene>
    <name evidence="3" type="ORF">BC739_004848</name>
</gene>
<dbReference type="Pfam" id="PF10531">
    <property type="entry name" value="SLBB"/>
    <property type="match status" value="1"/>
</dbReference>
<keyword evidence="1" id="KW-0812">Transmembrane</keyword>
<reference evidence="3 4" key="1">
    <citation type="submission" date="2020-08" db="EMBL/GenBank/DDBJ databases">
        <title>Genomic Encyclopedia of Archaeal and Bacterial Type Strains, Phase II (KMG-II): from individual species to whole genera.</title>
        <authorList>
            <person name="Goeker M."/>
        </authorList>
    </citation>
    <scope>NUCLEOTIDE SEQUENCE [LARGE SCALE GENOMIC DNA]</scope>
    <source>
        <strain evidence="3 4">DSM 43850</strain>
    </source>
</reference>
<keyword evidence="4" id="KW-1185">Reference proteome</keyword>
<dbReference type="NCBIfam" id="TIGR00426">
    <property type="entry name" value="competence protein ComEA helix-hairpin-helix repeat region"/>
    <property type="match status" value="1"/>
</dbReference>
<dbReference type="InterPro" id="IPR010994">
    <property type="entry name" value="RuvA_2-like"/>
</dbReference>
<dbReference type="Proteomes" id="UP000517916">
    <property type="component" value="Unassembled WGS sequence"/>
</dbReference>
<keyword evidence="1" id="KW-1133">Transmembrane helix</keyword>
<dbReference type="RefSeq" id="WP_318296533.1">
    <property type="nucleotide sequence ID" value="NZ_BAAABQ010000056.1"/>
</dbReference>
<proteinExistence type="predicted"/>
<feature type="domain" description="Helix-hairpin-helix DNA-binding motif class 1" evidence="2">
    <location>
        <begin position="200"/>
        <end position="219"/>
    </location>
</feature>
<evidence type="ECO:0000313" key="4">
    <source>
        <dbReference type="Proteomes" id="UP000517916"/>
    </source>
</evidence>
<dbReference type="SMART" id="SM00278">
    <property type="entry name" value="HhH1"/>
    <property type="match status" value="2"/>
</dbReference>
<feature type="transmembrane region" description="Helical" evidence="1">
    <location>
        <begin position="51"/>
        <end position="69"/>
    </location>
</feature>
<dbReference type="SUPFAM" id="SSF47781">
    <property type="entry name" value="RuvA domain 2-like"/>
    <property type="match status" value="1"/>
</dbReference>
<dbReference type="Pfam" id="PF12836">
    <property type="entry name" value="HHH_3"/>
    <property type="match status" value="1"/>
</dbReference>
<dbReference type="Gene3D" id="1.10.150.310">
    <property type="entry name" value="Tex RuvX-like domain-like"/>
    <property type="match status" value="1"/>
</dbReference>
<accession>A0ABR6BL54</accession>